<keyword evidence="2" id="KW-1185">Reference proteome</keyword>
<proteinExistence type="predicted"/>
<protein>
    <submittedName>
        <fullName evidence="1">Uncharacterized protein</fullName>
    </submittedName>
</protein>
<accession>A0A330HS49</accession>
<reference evidence="1 2" key="2">
    <citation type="submission" date="2018-07" db="EMBL/GenBank/DDBJ databases">
        <title>Diversity of Mesorhizobium strains in Brazil.</title>
        <authorList>
            <person name="Helene L.C.F."/>
            <person name="Dall'Agnol R."/>
            <person name="Delamuta J.R.M."/>
            <person name="Hungria M."/>
        </authorList>
    </citation>
    <scope>NUCLEOTIDE SEQUENCE [LARGE SCALE GENOMIC DNA]</scope>
    <source>
        <strain evidence="1 2">AC99b</strain>
    </source>
</reference>
<sequence length="61" mass="6758">MPGDEERQARLEKMAGLRRLRSYGSWLSLDPNAQFHDLIDCAALLEGGEVTGIQSKTGRLV</sequence>
<reference evidence="2" key="1">
    <citation type="submission" date="2018-06" db="EMBL/GenBank/DDBJ databases">
        <authorList>
            <person name="Helene L.C."/>
            <person name="Dall'Agnol R."/>
            <person name="Delamuta J.R."/>
            <person name="Hungria M."/>
        </authorList>
    </citation>
    <scope>NUCLEOTIDE SEQUENCE [LARGE SCALE GENOMIC DNA]</scope>
    <source>
        <strain evidence="2">AC99b</strain>
    </source>
</reference>
<evidence type="ECO:0000313" key="2">
    <source>
        <dbReference type="Proteomes" id="UP000251558"/>
    </source>
</evidence>
<evidence type="ECO:0000313" key="1">
    <source>
        <dbReference type="EMBL" id="RAZ89624.1"/>
    </source>
</evidence>
<dbReference type="EMBL" id="QMBP01000008">
    <property type="protein sequence ID" value="RAZ89624.1"/>
    <property type="molecule type" value="Genomic_DNA"/>
</dbReference>
<name>A0A330HS49_9HYPH</name>
<gene>
    <name evidence="1" type="ORF">DPM33_18520</name>
</gene>
<organism evidence="1 2">
    <name type="scientific">Mesorhizobium hawassense</name>
    <dbReference type="NCBI Taxonomy" id="1209954"/>
    <lineage>
        <taxon>Bacteria</taxon>
        <taxon>Pseudomonadati</taxon>
        <taxon>Pseudomonadota</taxon>
        <taxon>Alphaproteobacteria</taxon>
        <taxon>Hyphomicrobiales</taxon>
        <taxon>Phyllobacteriaceae</taxon>
        <taxon>Mesorhizobium</taxon>
    </lineage>
</organism>
<dbReference type="Proteomes" id="UP000251558">
    <property type="component" value="Unassembled WGS sequence"/>
</dbReference>
<dbReference type="AlphaFoldDB" id="A0A330HS49"/>
<comment type="caution">
    <text evidence="1">The sequence shown here is derived from an EMBL/GenBank/DDBJ whole genome shotgun (WGS) entry which is preliminary data.</text>
</comment>
<dbReference type="OrthoDB" id="8086889at2"/>